<dbReference type="Gene3D" id="3.40.50.720">
    <property type="entry name" value="NAD(P)-binding Rossmann-like Domain"/>
    <property type="match status" value="1"/>
</dbReference>
<protein>
    <submittedName>
        <fullName evidence="2">Uncharacterized protein</fullName>
    </submittedName>
</protein>
<evidence type="ECO:0000256" key="1">
    <source>
        <dbReference type="ARBA" id="ARBA00023002"/>
    </source>
</evidence>
<dbReference type="InterPro" id="IPR002347">
    <property type="entry name" value="SDR_fam"/>
</dbReference>
<dbReference type="EMBL" id="CANHGI010000005">
    <property type="protein sequence ID" value="CAI5451309.1"/>
    <property type="molecule type" value="Genomic_DNA"/>
</dbReference>
<dbReference type="PRINTS" id="PR00080">
    <property type="entry name" value="SDRFAMILY"/>
</dbReference>
<dbReference type="FunFam" id="3.40.50.720:FF:000084">
    <property type="entry name" value="Short-chain dehydrogenase reductase"/>
    <property type="match status" value="1"/>
</dbReference>
<dbReference type="InterPro" id="IPR036291">
    <property type="entry name" value="NAD(P)-bd_dom_sf"/>
</dbReference>
<dbReference type="SUPFAM" id="SSF51735">
    <property type="entry name" value="NAD(P)-binding Rossmann-fold domains"/>
    <property type="match status" value="1"/>
</dbReference>
<dbReference type="Pfam" id="PF13561">
    <property type="entry name" value="adh_short_C2"/>
    <property type="match status" value="1"/>
</dbReference>
<dbReference type="PRINTS" id="PR00081">
    <property type="entry name" value="GDHRDH"/>
</dbReference>
<dbReference type="PROSITE" id="PS00061">
    <property type="entry name" value="ADH_SHORT"/>
    <property type="match status" value="1"/>
</dbReference>
<dbReference type="PANTHER" id="PTHR44115:SF4">
    <property type="entry name" value="OXIDOREDUCTASE"/>
    <property type="match status" value="1"/>
</dbReference>
<dbReference type="PANTHER" id="PTHR44115">
    <property type="entry name" value="PROTEIN CBG09704"/>
    <property type="match status" value="1"/>
</dbReference>
<evidence type="ECO:0000313" key="2">
    <source>
        <dbReference type="EMBL" id="CAI5451309.1"/>
    </source>
</evidence>
<organism evidence="2 3">
    <name type="scientific">Caenorhabditis angaria</name>
    <dbReference type="NCBI Taxonomy" id="860376"/>
    <lineage>
        <taxon>Eukaryota</taxon>
        <taxon>Metazoa</taxon>
        <taxon>Ecdysozoa</taxon>
        <taxon>Nematoda</taxon>
        <taxon>Chromadorea</taxon>
        <taxon>Rhabditida</taxon>
        <taxon>Rhabditina</taxon>
        <taxon>Rhabditomorpha</taxon>
        <taxon>Rhabditoidea</taxon>
        <taxon>Rhabditidae</taxon>
        <taxon>Peloderinae</taxon>
        <taxon>Caenorhabditis</taxon>
    </lineage>
</organism>
<reference evidence="2" key="1">
    <citation type="submission" date="2022-11" db="EMBL/GenBank/DDBJ databases">
        <authorList>
            <person name="Kikuchi T."/>
        </authorList>
    </citation>
    <scope>NUCLEOTIDE SEQUENCE</scope>
    <source>
        <strain evidence="2">PS1010</strain>
    </source>
</reference>
<sequence>MPRFSNKVAIITGSSNGIGRSTAILLAKDGAKVTITGRNAERLEQTLKLILAEGVPEENVNSVVGDVTTVTAQDELIDSTIKKFGKIDILVNNAGSAVPDATGAQGLAQDIDTYDRMFALNLRSVVQLTKKAKDYIIQTKGEIINVSSIVSGAHGFPDSSFYAMSKAALDSYTRNTALELIEHGVRVNAVNPGIVVTGFLEATGAPKQIGEKLYDYFASHKACLPSKELGQPEDIANLIAFLADRPLSKYIIGQTIVADGGTTLVLGIGAHNIADILSK</sequence>
<dbReference type="GO" id="GO:0016491">
    <property type="term" value="F:oxidoreductase activity"/>
    <property type="evidence" value="ECO:0007669"/>
    <property type="project" value="UniProtKB-KW"/>
</dbReference>
<accession>A0A9P1IUJ4</accession>
<dbReference type="InterPro" id="IPR020904">
    <property type="entry name" value="Sc_DH/Rdtase_CS"/>
</dbReference>
<dbReference type="Proteomes" id="UP001152747">
    <property type="component" value="Unassembled WGS sequence"/>
</dbReference>
<comment type="caution">
    <text evidence="2">The sequence shown here is derived from an EMBL/GenBank/DDBJ whole genome shotgun (WGS) entry which is preliminary data.</text>
</comment>
<name>A0A9P1IUJ4_9PELO</name>
<keyword evidence="3" id="KW-1185">Reference proteome</keyword>
<dbReference type="OrthoDB" id="47007at2759"/>
<evidence type="ECO:0000313" key="3">
    <source>
        <dbReference type="Proteomes" id="UP001152747"/>
    </source>
</evidence>
<proteinExistence type="predicted"/>
<keyword evidence="1" id="KW-0560">Oxidoreductase</keyword>
<dbReference type="AlphaFoldDB" id="A0A9P1IUJ4"/>
<gene>
    <name evidence="2" type="ORF">CAMP_LOCUS13946</name>
</gene>